<keyword evidence="3" id="KW-1003">Cell membrane</keyword>
<feature type="transmembrane region" description="Helical" evidence="11">
    <location>
        <begin position="207"/>
        <end position="235"/>
    </location>
</feature>
<dbReference type="GeneID" id="63975092"/>
<organism evidence="13 14">
    <name type="scientific">Flavonifractor plautii 1_3_50AFAA</name>
    <dbReference type="NCBI Taxonomy" id="742738"/>
    <lineage>
        <taxon>Bacteria</taxon>
        <taxon>Bacillati</taxon>
        <taxon>Bacillota</taxon>
        <taxon>Clostridia</taxon>
        <taxon>Eubacteriales</taxon>
        <taxon>Oscillospiraceae</taxon>
        <taxon>Flavonifractor</taxon>
    </lineage>
</organism>
<dbReference type="RefSeq" id="WP_007490872.1">
    <property type="nucleotide sequence ID" value="NZ_KN174161.1"/>
</dbReference>
<dbReference type="InterPro" id="IPR047196">
    <property type="entry name" value="YidC_ALB_C"/>
</dbReference>
<evidence type="ECO:0000313" key="13">
    <source>
        <dbReference type="EMBL" id="KGF57472.1"/>
    </source>
</evidence>
<evidence type="ECO:0000256" key="5">
    <source>
        <dbReference type="ARBA" id="ARBA00022927"/>
    </source>
</evidence>
<dbReference type="GO" id="GO:0051205">
    <property type="term" value="P:protein insertion into membrane"/>
    <property type="evidence" value="ECO:0007669"/>
    <property type="project" value="TreeGrafter"/>
</dbReference>
<evidence type="ECO:0000256" key="4">
    <source>
        <dbReference type="ARBA" id="ARBA00022692"/>
    </source>
</evidence>
<evidence type="ECO:0000256" key="3">
    <source>
        <dbReference type="ARBA" id="ARBA00022475"/>
    </source>
</evidence>
<dbReference type="PATRIC" id="fig|742738.3.peg.116"/>
<dbReference type="GO" id="GO:0032977">
    <property type="term" value="F:membrane insertase activity"/>
    <property type="evidence" value="ECO:0007669"/>
    <property type="project" value="InterPro"/>
</dbReference>
<dbReference type="Proteomes" id="UP000029585">
    <property type="component" value="Unassembled WGS sequence"/>
</dbReference>
<feature type="compositionally biased region" description="Acidic residues" evidence="10">
    <location>
        <begin position="442"/>
        <end position="474"/>
    </location>
</feature>
<evidence type="ECO:0000256" key="10">
    <source>
        <dbReference type="SAM" id="MobiDB-lite"/>
    </source>
</evidence>
<evidence type="ECO:0000256" key="9">
    <source>
        <dbReference type="RuleBase" id="RU003945"/>
    </source>
</evidence>
<feature type="region of interest" description="Disordered" evidence="10">
    <location>
        <begin position="310"/>
        <end position="409"/>
    </location>
</feature>
<evidence type="ECO:0000256" key="8">
    <source>
        <dbReference type="ARBA" id="ARBA00023186"/>
    </source>
</evidence>
<sequence length="474" mass="53784">MDFAQIILSPFVWLLTFFYNFFGSYGIALILFAVVVKLILFPFALKGKRSMIQMNMLQGKMQKLQKQYGRDRERYNLEVQKLYEREKVNPMGGCLWSFLPLLILIPLYAIIRQPIKYMMGINDVEILNQIAQVVDWNSIAVSNGWIKEAGEAFSNVGYNQLYLSSLITPENLEAVKAAVGEVGSRIFAVNFDFLGLVDLARIPTLKFWTVAGGFALFLLPVVSAGSSLVFSFISMKTNAVNQQAAQAGNNASMKSMMIISPLISLWIGFSMPAALCLYWIAQNLLSMVQEFICGKLLKKDYEKAAAARAEQERLEKEEEKEERRRKAEERARRIEEAKLNKGKKKKTEKKHDEDEDKIPGSVKEHSRVGLRQYARGRAYDPYRYSEEGPTAYPGEAPIFPPRSDSRALKREAHEIEEELREIHTDEAIEDAILEEKALEAPVQEETEVVSAGEESEAPYAEESEAEDDTDKTKE</sequence>
<comment type="similarity">
    <text evidence="9">Belongs to the OXA1/ALB3/YidC family.</text>
</comment>
<feature type="compositionally biased region" description="Basic and acidic residues" evidence="10">
    <location>
        <begin position="377"/>
        <end position="386"/>
    </location>
</feature>
<comment type="subcellular location">
    <subcellularLocation>
        <location evidence="1">Cell membrane</location>
        <topology evidence="1">Multi-pass membrane protein</topology>
    </subcellularLocation>
    <subcellularLocation>
        <location evidence="9">Membrane</location>
        <topology evidence="9">Multi-pass membrane protein</topology>
    </subcellularLocation>
</comment>
<evidence type="ECO:0000259" key="12">
    <source>
        <dbReference type="Pfam" id="PF02096"/>
    </source>
</evidence>
<feature type="region of interest" description="Disordered" evidence="10">
    <location>
        <begin position="436"/>
        <end position="474"/>
    </location>
</feature>
<protein>
    <recommendedName>
        <fullName evidence="12">Membrane insertase YidC/Oxa/ALB C-terminal domain-containing protein</fullName>
    </recommendedName>
</protein>
<evidence type="ECO:0000256" key="1">
    <source>
        <dbReference type="ARBA" id="ARBA00004651"/>
    </source>
</evidence>
<dbReference type="InterPro" id="IPR001708">
    <property type="entry name" value="YidC/ALB3/OXA1/COX18"/>
</dbReference>
<gene>
    <name evidence="13" type="ORF">HMPREF9460_00110</name>
</gene>
<dbReference type="GO" id="GO:0015031">
    <property type="term" value="P:protein transport"/>
    <property type="evidence" value="ECO:0007669"/>
    <property type="project" value="UniProtKB-KW"/>
</dbReference>
<dbReference type="PANTHER" id="PTHR12428">
    <property type="entry name" value="OXA1"/>
    <property type="match status" value="1"/>
</dbReference>
<accession>A0A096CRQ5</accession>
<name>A0A096CRQ5_FLAPL</name>
<comment type="caution">
    <text evidence="13">The sequence shown here is derived from an EMBL/GenBank/DDBJ whole genome shotgun (WGS) entry which is preliminary data.</text>
</comment>
<dbReference type="AlphaFoldDB" id="A0A096CRQ5"/>
<dbReference type="InterPro" id="IPR028055">
    <property type="entry name" value="YidC/Oxa/ALB_C"/>
</dbReference>
<feature type="domain" description="Membrane insertase YidC/Oxa/ALB C-terminal" evidence="12">
    <location>
        <begin position="25"/>
        <end position="293"/>
    </location>
</feature>
<proteinExistence type="inferred from homology"/>
<evidence type="ECO:0000256" key="2">
    <source>
        <dbReference type="ARBA" id="ARBA00022448"/>
    </source>
</evidence>
<dbReference type="CDD" id="cd20070">
    <property type="entry name" value="5TM_YidC_Alb3"/>
    <property type="match status" value="1"/>
</dbReference>
<feature type="compositionally biased region" description="Basic and acidic residues" evidence="10">
    <location>
        <begin position="310"/>
        <end position="339"/>
    </location>
</feature>
<dbReference type="Pfam" id="PF02096">
    <property type="entry name" value="60KD_IMP"/>
    <property type="match status" value="1"/>
</dbReference>
<keyword evidence="5" id="KW-0653">Protein transport</keyword>
<dbReference type="GO" id="GO:0005886">
    <property type="term" value="C:plasma membrane"/>
    <property type="evidence" value="ECO:0007669"/>
    <property type="project" value="UniProtKB-SubCell"/>
</dbReference>
<keyword evidence="2" id="KW-0813">Transport</keyword>
<keyword evidence="14" id="KW-1185">Reference proteome</keyword>
<keyword evidence="6 11" id="KW-1133">Transmembrane helix</keyword>
<keyword evidence="8" id="KW-0143">Chaperone</keyword>
<dbReference type="HOGENOM" id="CLU_036138_0_0_9"/>
<dbReference type="PANTHER" id="PTHR12428:SF65">
    <property type="entry name" value="CYTOCHROME C OXIDASE ASSEMBLY PROTEIN COX18, MITOCHONDRIAL"/>
    <property type="match status" value="1"/>
</dbReference>
<keyword evidence="7 11" id="KW-0472">Membrane</keyword>
<keyword evidence="4 9" id="KW-0812">Transmembrane</keyword>
<dbReference type="NCBIfam" id="TIGR03592">
    <property type="entry name" value="yidC_oxa1_cterm"/>
    <property type="match status" value="1"/>
</dbReference>
<evidence type="ECO:0000256" key="11">
    <source>
        <dbReference type="SAM" id="Phobius"/>
    </source>
</evidence>
<dbReference type="eggNOG" id="COG0706">
    <property type="taxonomic scope" value="Bacteria"/>
</dbReference>
<reference evidence="13 14" key="1">
    <citation type="submission" date="2011-08" db="EMBL/GenBank/DDBJ databases">
        <title>The Genome Sequence of Clostridium orbiscindens 1_3_50AFAA.</title>
        <authorList>
            <consortium name="The Broad Institute Genome Sequencing Platform"/>
            <person name="Earl A."/>
            <person name="Ward D."/>
            <person name="Feldgarden M."/>
            <person name="Gevers D."/>
            <person name="Daigneault M."/>
            <person name="Strauss J."/>
            <person name="Allen-Vercoe E."/>
            <person name="Young S.K."/>
            <person name="Zeng Q."/>
            <person name="Gargeya S."/>
            <person name="Fitzgerald M."/>
            <person name="Haas B."/>
            <person name="Abouelleil A."/>
            <person name="Alvarado L."/>
            <person name="Arachchi H.M."/>
            <person name="Berlin A."/>
            <person name="Brown A."/>
            <person name="Chapman S.B."/>
            <person name="Chen Z."/>
            <person name="Dunbar C."/>
            <person name="Freedman E."/>
            <person name="Gearin G."/>
            <person name="Gellesch M."/>
            <person name="Goldberg J."/>
            <person name="Griggs A."/>
            <person name="Gujja S."/>
            <person name="Heiman D."/>
            <person name="Howarth C."/>
            <person name="Larson L."/>
            <person name="Lui A."/>
            <person name="MacDonald P.J.P."/>
            <person name="Montmayeur A."/>
            <person name="Murphy C."/>
            <person name="Neiman D."/>
            <person name="Pearson M."/>
            <person name="Priest M."/>
            <person name="Roberts A."/>
            <person name="Saif S."/>
            <person name="Shea T."/>
            <person name="Shenoy N."/>
            <person name="Sisk P."/>
            <person name="Stolte C."/>
            <person name="Sykes S."/>
            <person name="Wortman J."/>
            <person name="Nusbaum C."/>
            <person name="Birren B."/>
        </authorList>
    </citation>
    <scope>NUCLEOTIDE SEQUENCE [LARGE SCALE GENOMIC DNA]</scope>
    <source>
        <strain evidence="13 14">1_3_50AFAA</strain>
    </source>
</reference>
<evidence type="ECO:0000313" key="14">
    <source>
        <dbReference type="Proteomes" id="UP000029585"/>
    </source>
</evidence>
<dbReference type="EMBL" id="ADLO01000004">
    <property type="protein sequence ID" value="KGF57472.1"/>
    <property type="molecule type" value="Genomic_DNA"/>
</dbReference>
<feature type="transmembrane region" description="Helical" evidence="11">
    <location>
        <begin position="12"/>
        <end position="45"/>
    </location>
</feature>
<evidence type="ECO:0000256" key="6">
    <source>
        <dbReference type="ARBA" id="ARBA00022989"/>
    </source>
</evidence>
<feature type="transmembrane region" description="Helical" evidence="11">
    <location>
        <begin position="91"/>
        <end position="111"/>
    </location>
</feature>
<evidence type="ECO:0000256" key="7">
    <source>
        <dbReference type="ARBA" id="ARBA00023136"/>
    </source>
</evidence>
<feature type="transmembrane region" description="Helical" evidence="11">
    <location>
        <begin position="256"/>
        <end position="281"/>
    </location>
</feature>